<comment type="similarity">
    <text evidence="2">Belongs to the CDP-glycerol glycerophosphotransferase family.</text>
</comment>
<dbReference type="RefSeq" id="WP_235804647.1">
    <property type="nucleotide sequence ID" value="NZ_AZEF01000027.1"/>
</dbReference>
<dbReference type="Gene3D" id="3.40.50.12580">
    <property type="match status" value="1"/>
</dbReference>
<dbReference type="Pfam" id="PF04464">
    <property type="entry name" value="Glyphos_transf"/>
    <property type="match status" value="1"/>
</dbReference>
<evidence type="ECO:0000313" key="8">
    <source>
        <dbReference type="Proteomes" id="UP000051621"/>
    </source>
</evidence>
<dbReference type="AlphaFoldDB" id="A0A0R1LZZ0"/>
<dbReference type="PATRIC" id="fig|1423731.3.peg.1443"/>
<evidence type="ECO:0000256" key="3">
    <source>
        <dbReference type="ARBA" id="ARBA00022475"/>
    </source>
</evidence>
<dbReference type="InterPro" id="IPR043149">
    <property type="entry name" value="TagF_N"/>
</dbReference>
<dbReference type="Proteomes" id="UP000051621">
    <property type="component" value="Unassembled WGS sequence"/>
</dbReference>
<evidence type="ECO:0000256" key="5">
    <source>
        <dbReference type="ARBA" id="ARBA00022944"/>
    </source>
</evidence>
<dbReference type="GO" id="GO:0005886">
    <property type="term" value="C:plasma membrane"/>
    <property type="evidence" value="ECO:0007669"/>
    <property type="project" value="UniProtKB-SubCell"/>
</dbReference>
<dbReference type="STRING" id="1423731.FC81_GL001404"/>
<protein>
    <submittedName>
        <fullName evidence="7">Teichoic acid biosynthesis protein</fullName>
    </submittedName>
</protein>
<dbReference type="GO" id="GO:0019350">
    <property type="term" value="P:teichoic acid biosynthetic process"/>
    <property type="evidence" value="ECO:0007669"/>
    <property type="project" value="UniProtKB-KW"/>
</dbReference>
<dbReference type="SUPFAM" id="SSF53756">
    <property type="entry name" value="UDP-Glycosyltransferase/glycogen phosphorylase"/>
    <property type="match status" value="1"/>
</dbReference>
<evidence type="ECO:0000256" key="6">
    <source>
        <dbReference type="ARBA" id="ARBA00023136"/>
    </source>
</evidence>
<accession>A0A0R1LZZ0</accession>
<dbReference type="Gene3D" id="3.40.50.11820">
    <property type="match status" value="1"/>
</dbReference>
<keyword evidence="4" id="KW-0808">Transferase</keyword>
<dbReference type="GO" id="GO:0047355">
    <property type="term" value="F:CDP-glycerol glycerophosphotransferase activity"/>
    <property type="evidence" value="ECO:0007669"/>
    <property type="project" value="InterPro"/>
</dbReference>
<dbReference type="InterPro" id="IPR043148">
    <property type="entry name" value="TagF_C"/>
</dbReference>
<organism evidence="7 8">
    <name type="scientific">Liquorilactobacillus capillatus DSM 19910</name>
    <dbReference type="NCBI Taxonomy" id="1423731"/>
    <lineage>
        <taxon>Bacteria</taxon>
        <taxon>Bacillati</taxon>
        <taxon>Bacillota</taxon>
        <taxon>Bacilli</taxon>
        <taxon>Lactobacillales</taxon>
        <taxon>Lactobacillaceae</taxon>
        <taxon>Liquorilactobacillus</taxon>
    </lineage>
</organism>
<dbReference type="EMBL" id="AZEF01000027">
    <property type="protein sequence ID" value="KRL01263.1"/>
    <property type="molecule type" value="Genomic_DNA"/>
</dbReference>
<dbReference type="PANTHER" id="PTHR37316">
    <property type="entry name" value="TEICHOIC ACID GLYCEROL-PHOSPHATE PRIMASE"/>
    <property type="match status" value="1"/>
</dbReference>
<name>A0A0R1LZZ0_9LACO</name>
<keyword evidence="3" id="KW-1003">Cell membrane</keyword>
<evidence type="ECO:0000256" key="4">
    <source>
        <dbReference type="ARBA" id="ARBA00022679"/>
    </source>
</evidence>
<comment type="subcellular location">
    <subcellularLocation>
        <location evidence="1">Cell membrane</location>
        <topology evidence="1">Peripheral membrane protein</topology>
    </subcellularLocation>
</comment>
<reference evidence="7 8" key="1">
    <citation type="journal article" date="2015" name="Genome Announc.">
        <title>Expanding the biotechnology potential of lactobacilli through comparative genomics of 213 strains and associated genera.</title>
        <authorList>
            <person name="Sun Z."/>
            <person name="Harris H.M."/>
            <person name="McCann A."/>
            <person name="Guo C."/>
            <person name="Argimon S."/>
            <person name="Zhang W."/>
            <person name="Yang X."/>
            <person name="Jeffery I.B."/>
            <person name="Cooney J.C."/>
            <person name="Kagawa T.F."/>
            <person name="Liu W."/>
            <person name="Song Y."/>
            <person name="Salvetti E."/>
            <person name="Wrobel A."/>
            <person name="Rasinkangas P."/>
            <person name="Parkhill J."/>
            <person name="Rea M.C."/>
            <person name="O'Sullivan O."/>
            <person name="Ritari J."/>
            <person name="Douillard F.P."/>
            <person name="Paul Ross R."/>
            <person name="Yang R."/>
            <person name="Briner A.E."/>
            <person name="Felis G.E."/>
            <person name="de Vos W.M."/>
            <person name="Barrangou R."/>
            <person name="Klaenhammer T.R."/>
            <person name="Caufield P.W."/>
            <person name="Cui Y."/>
            <person name="Zhang H."/>
            <person name="O'Toole P.W."/>
        </authorList>
    </citation>
    <scope>NUCLEOTIDE SEQUENCE [LARGE SCALE GENOMIC DNA]</scope>
    <source>
        <strain evidence="7 8">DSM 19910</strain>
    </source>
</reference>
<evidence type="ECO:0000313" key="7">
    <source>
        <dbReference type="EMBL" id="KRL01263.1"/>
    </source>
</evidence>
<evidence type="ECO:0000256" key="1">
    <source>
        <dbReference type="ARBA" id="ARBA00004202"/>
    </source>
</evidence>
<dbReference type="InterPro" id="IPR007554">
    <property type="entry name" value="Glycerophosphate_synth"/>
</dbReference>
<gene>
    <name evidence="7" type="ORF">FC81_GL001404</name>
</gene>
<keyword evidence="5" id="KW-0777">Teichoic acid biosynthesis</keyword>
<sequence length="388" mass="44995">MKKVLYIWLVRFFAAWWGKKEPTLVVYLMSFGNNNEFIVKLGQKCSREGKQLVVLFYPSCSGAANDLAAAGIKTVSFTEGLHFLFSGLRFVVAAKLLFCDNYYAFLAGCQFKRQKTRVVQVWHANGAVKSFGWQEPKTQLRSAAAQKRFQAVYDQFDDYVIASPKMGEIFSESYDVDKKKMLTLGYPRSDKFLRAEWITQKRRRFYQVNPALKGKEVILYAPTYRESTTGVTLELPEDFFQLVGRLASNQVLIIKLHPHLKNISQLIRTRLAKSKQVLWMDDFTTEDLLPVTDRLITDYSSVAFDYTLLDNAQEILFYCYDLHEYQNQVGLQHDFEQWLPGPLVLTTAELAQTLKKPLLRQDFRQFNQLWNTRNDGQATARIIKHYFG</sequence>
<dbReference type="PANTHER" id="PTHR37316:SF1">
    <property type="entry name" value="TEICHOIC ACID GLYCEROL-PHOSPHATE PRIMASE"/>
    <property type="match status" value="1"/>
</dbReference>
<proteinExistence type="inferred from homology"/>
<comment type="caution">
    <text evidence="7">The sequence shown here is derived from an EMBL/GenBank/DDBJ whole genome shotgun (WGS) entry which is preliminary data.</text>
</comment>
<keyword evidence="8" id="KW-1185">Reference proteome</keyword>
<evidence type="ECO:0000256" key="2">
    <source>
        <dbReference type="ARBA" id="ARBA00010488"/>
    </source>
</evidence>
<dbReference type="InterPro" id="IPR051612">
    <property type="entry name" value="Teichoic_Acid_Biosynth"/>
</dbReference>
<keyword evidence="6" id="KW-0472">Membrane</keyword>